<dbReference type="CDD" id="cd16295">
    <property type="entry name" value="TTHA0252-CPSF-like_MBL-fold"/>
    <property type="match status" value="1"/>
</dbReference>
<dbReference type="InterPro" id="IPR050698">
    <property type="entry name" value="MBL"/>
</dbReference>
<accession>A0A132MLR0</accession>
<reference evidence="4 7" key="1">
    <citation type="submission" date="2015-02" db="EMBL/GenBank/DDBJ databases">
        <title>Physiological reanalysis, assessment of diazotrophy, and genome sequences of multiple isolates of Streptomyces thermoautotrophicus.</title>
        <authorList>
            <person name="MacKellar D.C."/>
            <person name="Lieber L."/>
            <person name="Norman J."/>
            <person name="Bolger A."/>
            <person name="Tobin C."/>
            <person name="Murray J.W."/>
            <person name="Prell J."/>
        </authorList>
    </citation>
    <scope>NUCLEOTIDE SEQUENCE [LARGE SCALE GENOMIC DNA]</scope>
    <source>
        <strain evidence="4 7">UBT1</strain>
    </source>
</reference>
<evidence type="ECO:0000259" key="2">
    <source>
        <dbReference type="SMART" id="SM00849"/>
    </source>
</evidence>
<dbReference type="GO" id="GO:0004521">
    <property type="term" value="F:RNA endonuclease activity"/>
    <property type="evidence" value="ECO:0007669"/>
    <property type="project" value="TreeGrafter"/>
</dbReference>
<feature type="domain" description="Metallo-beta-lactamase" evidence="2">
    <location>
        <begin position="22"/>
        <end position="253"/>
    </location>
</feature>
<dbReference type="RefSeq" id="WP_066883686.1">
    <property type="nucleotide sequence ID" value="NZ_JYIJ01000019.1"/>
</dbReference>
<dbReference type="EMBL" id="LAXD01000001">
    <property type="protein sequence ID" value="KWW98792.1"/>
    <property type="molecule type" value="Genomic_DNA"/>
</dbReference>
<protein>
    <submittedName>
        <fullName evidence="4 5">Beta-lactamase</fullName>
    </submittedName>
</protein>
<dbReference type="Proteomes" id="UP000070188">
    <property type="component" value="Unassembled WGS sequence"/>
</dbReference>
<dbReference type="AlphaFoldDB" id="A0A132MLR0"/>
<dbReference type="InterPro" id="IPR001279">
    <property type="entry name" value="Metallo-B-lactamas"/>
</dbReference>
<evidence type="ECO:0000313" key="7">
    <source>
        <dbReference type="Proteomes" id="UP000070659"/>
    </source>
</evidence>
<dbReference type="Gene3D" id="3.60.15.10">
    <property type="entry name" value="Ribonuclease Z/Hydroxyacylglutathione hydrolase-like"/>
    <property type="match status" value="1"/>
</dbReference>
<dbReference type="PANTHER" id="PTHR11203">
    <property type="entry name" value="CLEAVAGE AND POLYADENYLATION SPECIFICITY FACTOR FAMILY MEMBER"/>
    <property type="match status" value="1"/>
</dbReference>
<evidence type="ECO:0000313" key="4">
    <source>
        <dbReference type="EMBL" id="KWW97495.1"/>
    </source>
</evidence>
<dbReference type="Pfam" id="PF10996">
    <property type="entry name" value="Beta-Casp"/>
    <property type="match status" value="1"/>
</dbReference>
<keyword evidence="1" id="KW-0378">Hydrolase</keyword>
<dbReference type="Pfam" id="PF07521">
    <property type="entry name" value="RMMBL"/>
    <property type="match status" value="1"/>
</dbReference>
<keyword evidence="6" id="KW-1185">Reference proteome</keyword>
<dbReference type="InterPro" id="IPR011108">
    <property type="entry name" value="RMMBL"/>
</dbReference>
<reference evidence="6" key="3">
    <citation type="submission" date="2015-04" db="EMBL/GenBank/DDBJ databases">
        <title>Physiological reanalysis, assessment of diazotrophy, and genome sequences of multiple isolates of Streptomyces thermoautotrophicus.</title>
        <authorList>
            <person name="MacKellar D.C."/>
            <person name="Lieber L."/>
            <person name="Norman J."/>
            <person name="Bolger A."/>
            <person name="Tobin C."/>
            <person name="Murray J.W."/>
            <person name="Chang R."/>
            <person name="Ford T."/>
            <person name="Nguyen P.Q."/>
            <person name="Woodward J."/>
            <person name="Permingeat H."/>
            <person name="Joshi N.S."/>
            <person name="Silver P.A."/>
            <person name="Usadel B."/>
            <person name="Rutherford A.W."/>
            <person name="Friesen M."/>
            <person name="Prell J."/>
        </authorList>
    </citation>
    <scope>NUCLEOTIDE SEQUENCE [LARGE SCALE GENOMIC DNA]</scope>
    <source>
        <strain evidence="6">H1</strain>
    </source>
</reference>
<dbReference type="SMART" id="SM01027">
    <property type="entry name" value="Beta-Casp"/>
    <property type="match status" value="1"/>
</dbReference>
<dbReference type="PANTHER" id="PTHR11203:SF37">
    <property type="entry name" value="INTEGRATOR COMPLEX SUBUNIT 11"/>
    <property type="match status" value="1"/>
</dbReference>
<evidence type="ECO:0000259" key="3">
    <source>
        <dbReference type="SMART" id="SM01027"/>
    </source>
</evidence>
<dbReference type="InterPro" id="IPR036866">
    <property type="entry name" value="RibonucZ/Hydroxyglut_hydro"/>
</dbReference>
<dbReference type="SUPFAM" id="SSF56281">
    <property type="entry name" value="Metallo-hydrolase/oxidoreductase"/>
    <property type="match status" value="1"/>
</dbReference>
<dbReference type="Pfam" id="PF00753">
    <property type="entry name" value="Lactamase_B"/>
    <property type="match status" value="1"/>
</dbReference>
<dbReference type="Proteomes" id="UP000070659">
    <property type="component" value="Unassembled WGS sequence"/>
</dbReference>
<evidence type="ECO:0000313" key="5">
    <source>
        <dbReference type="EMBL" id="KWW98792.1"/>
    </source>
</evidence>
<organism evidence="5 6">
    <name type="scientific">Carbonactinospora thermoautotrophica</name>
    <dbReference type="NCBI Taxonomy" id="1469144"/>
    <lineage>
        <taxon>Bacteria</taxon>
        <taxon>Bacillati</taxon>
        <taxon>Actinomycetota</taxon>
        <taxon>Actinomycetes</taxon>
        <taxon>Kitasatosporales</taxon>
        <taxon>Carbonactinosporaceae</taxon>
        <taxon>Carbonactinospora</taxon>
    </lineage>
</organism>
<proteinExistence type="predicted"/>
<evidence type="ECO:0000256" key="1">
    <source>
        <dbReference type="ARBA" id="ARBA00022801"/>
    </source>
</evidence>
<reference evidence="5" key="2">
    <citation type="submission" date="2015-04" db="EMBL/GenBank/DDBJ databases">
        <title>Physiological reanalysis, assessment of diazotrophy, and genome sequences of multiple isolates of Streptomyces thermoautotrophicus.</title>
        <authorList>
            <person name="MacKellar D.C."/>
            <person name="Lieber L."/>
            <person name="Norman J."/>
            <person name="Bolger A."/>
            <person name="Tobin C."/>
            <person name="Murray J.W."/>
            <person name="Woodward J."/>
            <person name="Friesen M."/>
            <person name="Prell J."/>
        </authorList>
    </citation>
    <scope>NUCLEOTIDE SEQUENCE [LARGE SCALE GENOMIC DNA]</scope>
    <source>
        <strain evidence="5">H1</strain>
    </source>
</reference>
<feature type="domain" description="Beta-Casp" evidence="3">
    <location>
        <begin position="258"/>
        <end position="383"/>
    </location>
</feature>
<name>A0A132MLR0_9ACTN</name>
<dbReference type="PATRIC" id="fig|1469144.10.peg.516"/>
<dbReference type="EMBL" id="JYIJ01000019">
    <property type="protein sequence ID" value="KWW97495.1"/>
    <property type="molecule type" value="Genomic_DNA"/>
</dbReference>
<gene>
    <name evidence="5" type="ORF">LI90_421</name>
    <name evidence="4" type="ORF">TH66_17880</name>
</gene>
<dbReference type="InterPro" id="IPR022712">
    <property type="entry name" value="Beta_Casp"/>
</dbReference>
<dbReference type="GO" id="GO:0016787">
    <property type="term" value="F:hydrolase activity"/>
    <property type="evidence" value="ECO:0007669"/>
    <property type="project" value="UniProtKB-KW"/>
</dbReference>
<dbReference type="Gene3D" id="3.40.50.10890">
    <property type="match status" value="1"/>
</dbReference>
<sequence length="466" mass="49919">MSPRPGRGEATVTFLGGVGTVTGSRFLVETGRAAVLVECGLFQGLRELRRRNWDAPPVERLDAVVITNAHLDHCGYLPVLARHGFSGPVYATEHTIELAEIALREGARLLAEDAEQANRYGWTRHHPALPLYDESEVERVLRLFRALPYGQPVPVAPGVAVSAHPAGHILGSAWLQVYLDEPGGERTLVVSGALGRPRHPLLAPPELPGAAEAVIVESTYGDRRHEDAEAVERLAEAVSRTVARGGSVVIPASAVDRTEVILYTLRELVGTGQVPEVPVVVDGPSMLAALDVYRRAIAARSAELHPGLVARGESFAPGMLRELQTVEESMLANAPQVPSVIVSASGMATGGRVLHHLRHLLPDPRNTVVIAGFAAAGTRARDLLEGAPAIKMHGRYVPVRAEVVEVPVAHADAEEILGWLQAMPAPRMTYVVHGEPGASARLRDRIAADLGWPAVVPRLGERVLFA</sequence>
<dbReference type="STRING" id="1469144.LI90_421"/>
<dbReference type="SMART" id="SM00849">
    <property type="entry name" value="Lactamase_B"/>
    <property type="match status" value="1"/>
</dbReference>
<comment type="caution">
    <text evidence="5">The sequence shown here is derived from an EMBL/GenBank/DDBJ whole genome shotgun (WGS) entry which is preliminary data.</text>
</comment>
<evidence type="ECO:0000313" key="6">
    <source>
        <dbReference type="Proteomes" id="UP000070188"/>
    </source>
</evidence>
<dbReference type="OrthoDB" id="2971563at2"/>